<organism evidence="1 2">
    <name type="scientific">Brasilonema sennae CENA114</name>
    <dbReference type="NCBI Taxonomy" id="415709"/>
    <lineage>
        <taxon>Bacteria</taxon>
        <taxon>Bacillati</taxon>
        <taxon>Cyanobacteriota</taxon>
        <taxon>Cyanophyceae</taxon>
        <taxon>Nostocales</taxon>
        <taxon>Scytonemataceae</taxon>
        <taxon>Brasilonema</taxon>
        <taxon>Bromeliae group (in: Brasilonema)</taxon>
    </lineage>
</organism>
<proteinExistence type="predicted"/>
<dbReference type="Proteomes" id="UP000503129">
    <property type="component" value="Chromosome"/>
</dbReference>
<name>A0A856MIV8_9CYAN</name>
<dbReference type="EMBL" id="CP030118">
    <property type="protein sequence ID" value="QDL10124.1"/>
    <property type="molecule type" value="Genomic_DNA"/>
</dbReference>
<dbReference type="KEGG" id="bsen:DP114_21495"/>
<keyword evidence="2" id="KW-1185">Reference proteome</keyword>
<dbReference type="AlphaFoldDB" id="A0A856MIV8"/>
<evidence type="ECO:0008006" key="3">
    <source>
        <dbReference type="Google" id="ProtNLM"/>
    </source>
</evidence>
<dbReference type="Pfam" id="PF14271">
    <property type="entry name" value="DUF4359"/>
    <property type="match status" value="1"/>
</dbReference>
<sequence length="126" mass="14424">MRAITIITCLGVVGVAVLGMAMANTNPSQTKYEEYAVQTLSEYLKSNVCKKSPNILENVIRMNCDKLLEAANPRMREIISISTEKQDFLIFSVYRTDFKLNNWVPSYKFETVGAFENFYTYNAQKQ</sequence>
<dbReference type="RefSeq" id="WP_169266509.1">
    <property type="nucleotide sequence ID" value="NZ_CAWOXK010000001.1"/>
</dbReference>
<protein>
    <recommendedName>
        <fullName evidence="3">DUF4359 domain-containing protein</fullName>
    </recommendedName>
</protein>
<accession>A0A856MIV8</accession>
<evidence type="ECO:0000313" key="2">
    <source>
        <dbReference type="Proteomes" id="UP000503129"/>
    </source>
</evidence>
<dbReference type="InterPro" id="IPR025578">
    <property type="entry name" value="DUF4359"/>
</dbReference>
<evidence type="ECO:0000313" key="1">
    <source>
        <dbReference type="EMBL" id="QDL10124.1"/>
    </source>
</evidence>
<reference evidence="1 2" key="1">
    <citation type="submission" date="2018-06" db="EMBL/GenBank/DDBJ databases">
        <title>Comparative genomics of Brasilonema spp. strains.</title>
        <authorList>
            <person name="Alvarenga D.O."/>
            <person name="Fiore M.F."/>
            <person name="Varani A.M."/>
        </authorList>
    </citation>
    <scope>NUCLEOTIDE SEQUENCE [LARGE SCALE GENOMIC DNA]</scope>
    <source>
        <strain evidence="1 2">CENA114</strain>
    </source>
</reference>
<gene>
    <name evidence="1" type="ORF">DP114_21495</name>
</gene>